<organism evidence="1 2">
    <name type="scientific">Mycena venus</name>
    <dbReference type="NCBI Taxonomy" id="2733690"/>
    <lineage>
        <taxon>Eukaryota</taxon>
        <taxon>Fungi</taxon>
        <taxon>Dikarya</taxon>
        <taxon>Basidiomycota</taxon>
        <taxon>Agaricomycotina</taxon>
        <taxon>Agaricomycetes</taxon>
        <taxon>Agaricomycetidae</taxon>
        <taxon>Agaricales</taxon>
        <taxon>Marasmiineae</taxon>
        <taxon>Mycenaceae</taxon>
        <taxon>Mycena</taxon>
    </lineage>
</organism>
<comment type="caution">
    <text evidence="1">The sequence shown here is derived from an EMBL/GenBank/DDBJ whole genome shotgun (WGS) entry which is preliminary data.</text>
</comment>
<proteinExistence type="predicted"/>
<dbReference type="Proteomes" id="UP000620124">
    <property type="component" value="Unassembled WGS sequence"/>
</dbReference>
<evidence type="ECO:0000313" key="2">
    <source>
        <dbReference type="Proteomes" id="UP000620124"/>
    </source>
</evidence>
<accession>A0A8H6XCY2</accession>
<dbReference type="EMBL" id="JACAZI010000021">
    <property type="protein sequence ID" value="KAF7338179.1"/>
    <property type="molecule type" value="Genomic_DNA"/>
</dbReference>
<sequence>MEEENGPAQPQLDAIPDPVARLPLELSSEIFLQCLPTRPKPGSHTAPMLLVNVCRAWTDTALATPMHCGPPSISIFRAKKSYDFGLHVRVLARCPSPFGSAWTMASPPSFGSMPNRFSALNCARESTTSAPWYPSPHLHTLTIASPLDDFTSPVDDFTSPEDDYMSETYIFNFAYIIGLLHLTPNLVECTFHGIRIYPPQTAPPPLVLPHLRYLKFVGRERTNVSDHVLSVLSLPALETLDNPLYYYYDLEDPSVNEFSRFLRRSSPPLQRLSLGRRYVNFPFPQLEAWLRLIPSVIDLELYTMTSIFANPLLSALADPPPIYCQTSRV</sequence>
<gene>
    <name evidence="1" type="ORF">MVEN_02042800</name>
</gene>
<evidence type="ECO:0000313" key="1">
    <source>
        <dbReference type="EMBL" id="KAF7338179.1"/>
    </source>
</evidence>
<dbReference type="OrthoDB" id="3016965at2759"/>
<name>A0A8H6XCY2_9AGAR</name>
<reference evidence="1" key="1">
    <citation type="submission" date="2020-05" db="EMBL/GenBank/DDBJ databases">
        <title>Mycena genomes resolve the evolution of fungal bioluminescence.</title>
        <authorList>
            <person name="Tsai I.J."/>
        </authorList>
    </citation>
    <scope>NUCLEOTIDE SEQUENCE</scope>
    <source>
        <strain evidence="1">CCC161011</strain>
    </source>
</reference>
<keyword evidence="2" id="KW-1185">Reference proteome</keyword>
<dbReference type="AlphaFoldDB" id="A0A8H6XCY2"/>
<protein>
    <submittedName>
        <fullName evidence="1">F-box domain-containing protein</fullName>
    </submittedName>
</protein>